<dbReference type="EnsemblPlants" id="AET3Gv20122500.1">
    <property type="protein sequence ID" value="AET3Gv20122500.1"/>
    <property type="gene ID" value="AET3Gv20122500"/>
</dbReference>
<reference evidence="2" key="2">
    <citation type="journal article" date="2017" name="Nat. Plants">
        <title>The Aegilops tauschii genome reveals multiple impacts of transposons.</title>
        <authorList>
            <person name="Zhao G."/>
            <person name="Zou C."/>
            <person name="Li K."/>
            <person name="Wang K."/>
            <person name="Li T."/>
            <person name="Gao L."/>
            <person name="Zhang X."/>
            <person name="Wang H."/>
            <person name="Yang Z."/>
            <person name="Liu X."/>
            <person name="Jiang W."/>
            <person name="Mao L."/>
            <person name="Kong X."/>
            <person name="Jiao Y."/>
            <person name="Jia J."/>
        </authorList>
    </citation>
    <scope>NUCLEOTIDE SEQUENCE [LARGE SCALE GENOMIC DNA]</scope>
    <source>
        <strain evidence="2">cv. AL8/78</strain>
    </source>
</reference>
<reference evidence="2" key="1">
    <citation type="journal article" date="2014" name="Science">
        <title>Ancient hybridizations among the ancestral genomes of bread wheat.</title>
        <authorList>
            <consortium name="International Wheat Genome Sequencing Consortium,"/>
            <person name="Marcussen T."/>
            <person name="Sandve S.R."/>
            <person name="Heier L."/>
            <person name="Spannagl M."/>
            <person name="Pfeifer M."/>
            <person name="Jakobsen K.S."/>
            <person name="Wulff B.B."/>
            <person name="Steuernagel B."/>
            <person name="Mayer K.F."/>
            <person name="Olsen O.A."/>
        </authorList>
    </citation>
    <scope>NUCLEOTIDE SEQUENCE [LARGE SCALE GENOMIC DNA]</scope>
    <source>
        <strain evidence="2">cv. AL8/78</strain>
    </source>
</reference>
<dbReference type="Gramene" id="AET3Gv20122500.1">
    <property type="protein sequence ID" value="AET3Gv20122500.1"/>
    <property type="gene ID" value="AET3Gv20122500"/>
</dbReference>
<organism evidence="1 2">
    <name type="scientific">Aegilops tauschii subsp. strangulata</name>
    <name type="common">Goatgrass</name>
    <dbReference type="NCBI Taxonomy" id="200361"/>
    <lineage>
        <taxon>Eukaryota</taxon>
        <taxon>Viridiplantae</taxon>
        <taxon>Streptophyta</taxon>
        <taxon>Embryophyta</taxon>
        <taxon>Tracheophyta</taxon>
        <taxon>Spermatophyta</taxon>
        <taxon>Magnoliopsida</taxon>
        <taxon>Liliopsida</taxon>
        <taxon>Poales</taxon>
        <taxon>Poaceae</taxon>
        <taxon>BOP clade</taxon>
        <taxon>Pooideae</taxon>
        <taxon>Triticodae</taxon>
        <taxon>Triticeae</taxon>
        <taxon>Triticinae</taxon>
        <taxon>Aegilops</taxon>
    </lineage>
</organism>
<reference evidence="1" key="5">
    <citation type="journal article" date="2021" name="G3 (Bethesda)">
        <title>Aegilops tauschii genome assembly Aet v5.0 features greater sequence contiguity and improved annotation.</title>
        <authorList>
            <person name="Wang L."/>
            <person name="Zhu T."/>
            <person name="Rodriguez J.C."/>
            <person name="Deal K.R."/>
            <person name="Dubcovsky J."/>
            <person name="McGuire P.E."/>
            <person name="Lux T."/>
            <person name="Spannagl M."/>
            <person name="Mayer K.F.X."/>
            <person name="Baldrich P."/>
            <person name="Meyers B.C."/>
            <person name="Huo N."/>
            <person name="Gu Y.Q."/>
            <person name="Zhou H."/>
            <person name="Devos K.M."/>
            <person name="Bennetzen J.L."/>
            <person name="Unver T."/>
            <person name="Budak H."/>
            <person name="Gulick P.J."/>
            <person name="Galiba G."/>
            <person name="Kalapos B."/>
            <person name="Nelson D.R."/>
            <person name="Li P."/>
            <person name="You F.M."/>
            <person name="Luo M.C."/>
            <person name="Dvorak J."/>
        </authorList>
    </citation>
    <scope>NUCLEOTIDE SEQUENCE [LARGE SCALE GENOMIC DNA]</scope>
    <source>
        <strain evidence="1">cv. AL8/78</strain>
    </source>
</reference>
<name>A0A453DVV9_AEGTS</name>
<keyword evidence="2" id="KW-1185">Reference proteome</keyword>
<sequence>MNRPIKRYPTVIDDGGRLPLLSHAESTQSLPIKWQSPVHGRVKLNVDGSYYEASGEAGAGMVLRDGNGAIIFSACRSLVN</sequence>
<dbReference type="Proteomes" id="UP000015105">
    <property type="component" value="Chromosome 3D"/>
</dbReference>
<evidence type="ECO:0000313" key="1">
    <source>
        <dbReference type="EnsemblPlants" id="AET3Gv20122500.1"/>
    </source>
</evidence>
<evidence type="ECO:0008006" key="3">
    <source>
        <dbReference type="Google" id="ProtNLM"/>
    </source>
</evidence>
<protein>
    <recommendedName>
        <fullName evidence="3">RNase H type-1 domain-containing protein</fullName>
    </recommendedName>
</protein>
<reference evidence="1" key="3">
    <citation type="journal article" date="2017" name="Nature">
        <title>Genome sequence of the progenitor of the wheat D genome Aegilops tauschii.</title>
        <authorList>
            <person name="Luo M.C."/>
            <person name="Gu Y.Q."/>
            <person name="Puiu D."/>
            <person name="Wang H."/>
            <person name="Twardziok S.O."/>
            <person name="Deal K.R."/>
            <person name="Huo N."/>
            <person name="Zhu T."/>
            <person name="Wang L."/>
            <person name="Wang Y."/>
            <person name="McGuire P.E."/>
            <person name="Liu S."/>
            <person name="Long H."/>
            <person name="Ramasamy R.K."/>
            <person name="Rodriguez J.C."/>
            <person name="Van S.L."/>
            <person name="Yuan L."/>
            <person name="Wang Z."/>
            <person name="Xia Z."/>
            <person name="Xiao L."/>
            <person name="Anderson O.D."/>
            <person name="Ouyang S."/>
            <person name="Liang Y."/>
            <person name="Zimin A.V."/>
            <person name="Pertea G."/>
            <person name="Qi P."/>
            <person name="Bennetzen J.L."/>
            <person name="Dai X."/>
            <person name="Dawson M.W."/>
            <person name="Muller H.G."/>
            <person name="Kugler K."/>
            <person name="Rivarola-Duarte L."/>
            <person name="Spannagl M."/>
            <person name="Mayer K.F.X."/>
            <person name="Lu F.H."/>
            <person name="Bevan M.W."/>
            <person name="Leroy P."/>
            <person name="Li P."/>
            <person name="You F.M."/>
            <person name="Sun Q."/>
            <person name="Liu Z."/>
            <person name="Lyons E."/>
            <person name="Wicker T."/>
            <person name="Salzberg S.L."/>
            <person name="Devos K.M."/>
            <person name="Dvorak J."/>
        </authorList>
    </citation>
    <scope>NUCLEOTIDE SEQUENCE [LARGE SCALE GENOMIC DNA]</scope>
    <source>
        <strain evidence="1">cv. AL8/78</strain>
    </source>
</reference>
<reference evidence="1" key="4">
    <citation type="submission" date="2019-03" db="UniProtKB">
        <authorList>
            <consortium name="EnsemblPlants"/>
        </authorList>
    </citation>
    <scope>IDENTIFICATION</scope>
</reference>
<accession>A0A453DVV9</accession>
<proteinExistence type="predicted"/>
<dbReference type="AlphaFoldDB" id="A0A453DVV9"/>
<evidence type="ECO:0000313" key="2">
    <source>
        <dbReference type="Proteomes" id="UP000015105"/>
    </source>
</evidence>